<dbReference type="GO" id="GO:0005737">
    <property type="term" value="C:cytoplasm"/>
    <property type="evidence" value="ECO:0007669"/>
    <property type="project" value="UniProtKB-SubCell"/>
</dbReference>
<dbReference type="AlphaFoldDB" id="A0A0N4UGA5"/>
<keyword evidence="2 9" id="KW-0963">Cytoplasm</keyword>
<dbReference type="STRING" id="318479.A0A0N4UGA5"/>
<evidence type="ECO:0000313" key="11">
    <source>
        <dbReference type="Proteomes" id="UP000038040"/>
    </source>
</evidence>
<reference evidence="10 12" key="2">
    <citation type="submission" date="2018-11" db="EMBL/GenBank/DDBJ databases">
        <authorList>
            <consortium name="Pathogen Informatics"/>
        </authorList>
    </citation>
    <scope>NUCLEOTIDE SEQUENCE [LARGE SCALE GENOMIC DNA]</scope>
</reference>
<protein>
    <recommendedName>
        <fullName evidence="9">GPN-loop GTPase</fullName>
        <ecNumber evidence="9">3.6.5.-</ecNumber>
    </recommendedName>
</protein>
<dbReference type="GO" id="GO:0005634">
    <property type="term" value="C:nucleus"/>
    <property type="evidence" value="ECO:0007669"/>
    <property type="project" value="UniProtKB-SubCell"/>
</dbReference>
<dbReference type="Pfam" id="PF03029">
    <property type="entry name" value="ATP_bind_1"/>
    <property type="match status" value="1"/>
</dbReference>
<comment type="function">
    <text evidence="8 9">Small GTPase required for proper nuclear import of RNA polymerase II (RNAPII). May act at an RNAP assembly step prior to nuclear import.</text>
</comment>
<evidence type="ECO:0000256" key="5">
    <source>
        <dbReference type="ARBA" id="ARBA00023054"/>
    </source>
</evidence>
<keyword evidence="12" id="KW-1185">Reference proteome</keyword>
<dbReference type="EMBL" id="UYYG01001186">
    <property type="protein sequence ID" value="VDN59652.1"/>
    <property type="molecule type" value="Genomic_DNA"/>
</dbReference>
<comment type="subunit">
    <text evidence="9">Binds to RNA polymerase II.</text>
</comment>
<evidence type="ECO:0000313" key="13">
    <source>
        <dbReference type="WBParaSite" id="DME_0000651401-mRNA-1"/>
    </source>
</evidence>
<keyword evidence="6 9" id="KW-0342">GTP-binding</keyword>
<evidence type="ECO:0000256" key="7">
    <source>
        <dbReference type="ARBA" id="ARBA00023242"/>
    </source>
</evidence>
<dbReference type="GO" id="GO:0005525">
    <property type="term" value="F:GTP binding"/>
    <property type="evidence" value="ECO:0007669"/>
    <property type="project" value="UniProtKB-KW"/>
</dbReference>
<evidence type="ECO:0000313" key="12">
    <source>
        <dbReference type="Proteomes" id="UP000274756"/>
    </source>
</evidence>
<evidence type="ECO:0000256" key="2">
    <source>
        <dbReference type="ARBA" id="ARBA00022490"/>
    </source>
</evidence>
<dbReference type="Gene3D" id="3.40.50.300">
    <property type="entry name" value="P-loop containing nucleotide triphosphate hydrolases"/>
    <property type="match status" value="1"/>
</dbReference>
<keyword evidence="5" id="KW-0175">Coiled coil</keyword>
<comment type="subcellular location">
    <subcellularLocation>
        <location evidence="9">Cytoplasm</location>
    </subcellularLocation>
    <subcellularLocation>
        <location evidence="9">Nucleus</location>
    </subcellularLocation>
</comment>
<evidence type="ECO:0000313" key="10">
    <source>
        <dbReference type="EMBL" id="VDN59652.1"/>
    </source>
</evidence>
<dbReference type="SUPFAM" id="SSF52540">
    <property type="entry name" value="P-loop containing nucleoside triphosphate hydrolases"/>
    <property type="match status" value="1"/>
</dbReference>
<dbReference type="Proteomes" id="UP000274756">
    <property type="component" value="Unassembled WGS sequence"/>
</dbReference>
<evidence type="ECO:0000256" key="1">
    <source>
        <dbReference type="ARBA" id="ARBA00005290"/>
    </source>
</evidence>
<organism evidence="11 13">
    <name type="scientific">Dracunculus medinensis</name>
    <name type="common">Guinea worm</name>
    <dbReference type="NCBI Taxonomy" id="318479"/>
    <lineage>
        <taxon>Eukaryota</taxon>
        <taxon>Metazoa</taxon>
        <taxon>Ecdysozoa</taxon>
        <taxon>Nematoda</taxon>
        <taxon>Chromadorea</taxon>
        <taxon>Rhabditida</taxon>
        <taxon>Spirurina</taxon>
        <taxon>Dracunculoidea</taxon>
        <taxon>Dracunculidae</taxon>
        <taxon>Dracunculus</taxon>
    </lineage>
</organism>
<name>A0A0N4UGA5_DRAME</name>
<keyword evidence="3 9" id="KW-0547">Nucleotide-binding</keyword>
<dbReference type="EC" id="3.6.5.-" evidence="9"/>
<evidence type="ECO:0000256" key="4">
    <source>
        <dbReference type="ARBA" id="ARBA00022801"/>
    </source>
</evidence>
<evidence type="ECO:0000256" key="9">
    <source>
        <dbReference type="RuleBase" id="RU365059"/>
    </source>
</evidence>
<sequence>MEMGSSVDFTADSSNISEQRCATFPCILVLGMAGSGKSSFVQQLNSYLRQHKYKPYLINLDPAVVNVPYPVNIDIRDTVKYKSVMREYNLGPNGAIMTCLNLLCTRFDQVMDLLKNRADLCSHCIIDTPGQIEAFTWSASGSIITETLASTHPVVVAYIVDSVRAANPTTFMSNMLYACSILYRTKLPFIIVLNKADIVYPSFVTKWMKSFEDFHEALDSGKSSYMHDLTRSLSLVLDQFYENLSPVIVSSLTAEGFDEFLKETEKCLKQYFETYRPMYEKLKVVKANHNNEMMCAKKLENFSIRDGVINPQSNETVNVVEKMNLDENE</sequence>
<reference evidence="13" key="1">
    <citation type="submission" date="2017-02" db="UniProtKB">
        <authorList>
            <consortium name="WormBaseParasite"/>
        </authorList>
    </citation>
    <scope>IDENTIFICATION</scope>
</reference>
<evidence type="ECO:0000256" key="3">
    <source>
        <dbReference type="ARBA" id="ARBA00022741"/>
    </source>
</evidence>
<dbReference type="CDD" id="cd17870">
    <property type="entry name" value="GPN1"/>
    <property type="match status" value="1"/>
</dbReference>
<keyword evidence="7" id="KW-0539">Nucleus</keyword>
<dbReference type="WBParaSite" id="DME_0000651401-mRNA-1">
    <property type="protein sequence ID" value="DME_0000651401-mRNA-1"/>
    <property type="gene ID" value="DME_0000651401"/>
</dbReference>
<evidence type="ECO:0000256" key="6">
    <source>
        <dbReference type="ARBA" id="ARBA00023134"/>
    </source>
</evidence>
<evidence type="ECO:0000256" key="8">
    <source>
        <dbReference type="ARBA" id="ARBA00055682"/>
    </source>
</evidence>
<comment type="similarity">
    <text evidence="1 9">Belongs to the GPN-loop GTPase family.</text>
</comment>
<keyword evidence="4 9" id="KW-0378">Hydrolase</keyword>
<dbReference type="Proteomes" id="UP000038040">
    <property type="component" value="Unplaced"/>
</dbReference>
<dbReference type="InterPro" id="IPR004130">
    <property type="entry name" value="Gpn"/>
</dbReference>
<dbReference type="PANTHER" id="PTHR21231:SF8">
    <property type="entry name" value="GPN-LOOP GTPASE 1"/>
    <property type="match status" value="1"/>
</dbReference>
<dbReference type="FunFam" id="3.40.50.300:FF:000888">
    <property type="entry name" value="GPN-loop GTPase 1"/>
    <property type="match status" value="1"/>
</dbReference>
<dbReference type="GO" id="GO:0003924">
    <property type="term" value="F:GTPase activity"/>
    <property type="evidence" value="ECO:0007669"/>
    <property type="project" value="InterPro"/>
</dbReference>
<dbReference type="OrthoDB" id="243313at2759"/>
<gene>
    <name evidence="10" type="ORF">DME_LOCUS9625</name>
</gene>
<dbReference type="InterPro" id="IPR030230">
    <property type="entry name" value="Gpn1/Npa3/XAB1"/>
</dbReference>
<accession>A0A0N4UGA5</accession>
<dbReference type="InterPro" id="IPR027417">
    <property type="entry name" value="P-loop_NTPase"/>
</dbReference>
<dbReference type="PANTHER" id="PTHR21231">
    <property type="entry name" value="XPA-BINDING PROTEIN 1-RELATED"/>
    <property type="match status" value="1"/>
</dbReference>
<proteinExistence type="inferred from homology"/>